<feature type="chain" id="PRO_5045816393" description="SHOCT domain-containing protein" evidence="1">
    <location>
        <begin position="22"/>
        <end position="375"/>
    </location>
</feature>
<dbReference type="PROSITE" id="PS51257">
    <property type="entry name" value="PROKAR_LIPOPROTEIN"/>
    <property type="match status" value="1"/>
</dbReference>
<name>A0ABX8LE96_9BACT</name>
<dbReference type="EMBL" id="CP077683">
    <property type="protein sequence ID" value="QXE89039.1"/>
    <property type="molecule type" value="Genomic_DNA"/>
</dbReference>
<evidence type="ECO:0008006" key="4">
    <source>
        <dbReference type="Google" id="ProtNLM"/>
    </source>
</evidence>
<protein>
    <recommendedName>
        <fullName evidence="4">SHOCT domain-containing protein</fullName>
    </recommendedName>
</protein>
<dbReference type="Proteomes" id="UP000683559">
    <property type="component" value="Chromosome"/>
</dbReference>
<reference evidence="2 3" key="1">
    <citation type="submission" date="2021-06" db="EMBL/GenBank/DDBJ databases">
        <title>Gemonas diversity in paddy soil.</title>
        <authorList>
            <person name="Liu G."/>
        </authorList>
    </citation>
    <scope>NUCLEOTIDE SEQUENCE [LARGE SCALE GENOMIC DNA]</scope>
    <source>
        <strain evidence="2 3">RG2</strain>
    </source>
</reference>
<sequence length="375" mass="39732">MKNLVLTLLAVLVLGALTGCATTLPAQLPAGFQVKPVARADAGTPFDASRNGTFATVSNGKVALTDTQGNSVNAADGGASALSFSPGGEKLAIALPAADATLLRIVNRSGGTLGETRIPGRVISVAWRSDQEVLAGVLNVRKFSFGTQMVSRLFQWDGSAAPVVSTLNDVTLRPQVAKLPEQLLYNQLFIAVSPFRDEIAFTSLKDPPLFIPYLKVLVRNLETGGGKEVGQAQLGAGKLLYTPDGESLVIGDKENVSHRISLPDGKELESFPGAAINPALSPSGEYLLLDGHLYRKGKEIATFPAGSRGSFLPDGSGIAVSYQGQLFLVSGLHDGPAPPLPADLDRVLKLRRLRSQGLITDEEYRKQLERKEPTP</sequence>
<evidence type="ECO:0000256" key="1">
    <source>
        <dbReference type="SAM" id="SignalP"/>
    </source>
</evidence>
<accession>A0ABX8LE96</accession>
<keyword evidence="1" id="KW-0732">Signal</keyword>
<feature type="signal peptide" evidence="1">
    <location>
        <begin position="1"/>
        <end position="21"/>
    </location>
</feature>
<organism evidence="2 3">
    <name type="scientific">Geomonas subterranea</name>
    <dbReference type="NCBI Taxonomy" id="2847989"/>
    <lineage>
        <taxon>Bacteria</taxon>
        <taxon>Pseudomonadati</taxon>
        <taxon>Thermodesulfobacteriota</taxon>
        <taxon>Desulfuromonadia</taxon>
        <taxon>Geobacterales</taxon>
        <taxon>Geobacteraceae</taxon>
        <taxon>Geomonas</taxon>
    </lineage>
</organism>
<evidence type="ECO:0000313" key="3">
    <source>
        <dbReference type="Proteomes" id="UP000683559"/>
    </source>
</evidence>
<dbReference type="RefSeq" id="WP_217285734.1">
    <property type="nucleotide sequence ID" value="NZ_CP077683.1"/>
</dbReference>
<evidence type="ECO:0000313" key="2">
    <source>
        <dbReference type="EMBL" id="QXE89039.1"/>
    </source>
</evidence>
<gene>
    <name evidence="2" type="ORF">KP001_11220</name>
</gene>
<proteinExistence type="predicted"/>
<keyword evidence="3" id="KW-1185">Reference proteome</keyword>